<evidence type="ECO:0000313" key="1">
    <source>
        <dbReference type="EMBL" id="MCD2422148.1"/>
    </source>
</evidence>
<dbReference type="Proteomes" id="UP001199816">
    <property type="component" value="Unassembled WGS sequence"/>
</dbReference>
<protein>
    <submittedName>
        <fullName evidence="1">Uncharacterized protein</fullName>
    </submittedName>
</protein>
<keyword evidence="2" id="KW-1185">Reference proteome</keyword>
<accession>A0ABS8PM27</accession>
<sequence>MNTEIQVAFLKRKITAFDTALFYDQSDQVLQCPTSFIKAFYFDAQDNICFLVERPYVDINGMKAPFAARLHFHKKGMLWSIDLSGTAAIAPHTNAPLHKVLIRFRIAQATCFHARRHCSSAIADLRQRIGYFVRKLYQDVPDHLEMALE</sequence>
<dbReference type="RefSeq" id="WP_231003051.1">
    <property type="nucleotide sequence ID" value="NZ_JAJNEC010000004.1"/>
</dbReference>
<dbReference type="EMBL" id="JAJNEC010000004">
    <property type="protein sequence ID" value="MCD2422148.1"/>
    <property type="molecule type" value="Genomic_DNA"/>
</dbReference>
<comment type="caution">
    <text evidence="1">The sequence shown here is derived from an EMBL/GenBank/DDBJ whole genome shotgun (WGS) entry which is preliminary data.</text>
</comment>
<evidence type="ECO:0000313" key="2">
    <source>
        <dbReference type="Proteomes" id="UP001199816"/>
    </source>
</evidence>
<organism evidence="1 2">
    <name type="scientific">Niabella pedocola</name>
    <dbReference type="NCBI Taxonomy" id="1752077"/>
    <lineage>
        <taxon>Bacteria</taxon>
        <taxon>Pseudomonadati</taxon>
        <taxon>Bacteroidota</taxon>
        <taxon>Chitinophagia</taxon>
        <taxon>Chitinophagales</taxon>
        <taxon>Chitinophagaceae</taxon>
        <taxon>Niabella</taxon>
    </lineage>
</organism>
<gene>
    <name evidence="1" type="ORF">LQ567_05195</name>
</gene>
<reference evidence="1 2" key="1">
    <citation type="submission" date="2021-11" db="EMBL/GenBank/DDBJ databases">
        <title>Genomic of Niabella pedocola.</title>
        <authorList>
            <person name="Wu T."/>
        </authorList>
    </citation>
    <scope>NUCLEOTIDE SEQUENCE [LARGE SCALE GENOMIC DNA]</scope>
    <source>
        <strain evidence="1 2">JCM 31011</strain>
    </source>
</reference>
<name>A0ABS8PM27_9BACT</name>
<proteinExistence type="predicted"/>